<evidence type="ECO:0000313" key="3">
    <source>
        <dbReference type="Proteomes" id="UP000297595"/>
    </source>
</evidence>
<proteinExistence type="predicted"/>
<evidence type="ECO:0000313" key="2">
    <source>
        <dbReference type="EMBL" id="TGJ62875.1"/>
    </source>
</evidence>
<gene>
    <name evidence="2" type="ORF">EYR41_012053</name>
</gene>
<reference evidence="2 3" key="1">
    <citation type="submission" date="2019-03" db="EMBL/GenBank/DDBJ databases">
        <title>Nematode-trapping fungi genome.</title>
        <authorList>
            <person name="Vidal-Diez De Ulzurrun G."/>
        </authorList>
    </citation>
    <scope>NUCLEOTIDE SEQUENCE [LARGE SCALE GENOMIC DNA]</scope>
    <source>
        <strain evidence="2 3">TWF154</strain>
    </source>
</reference>
<feature type="region of interest" description="Disordered" evidence="1">
    <location>
        <begin position="1"/>
        <end position="58"/>
    </location>
</feature>
<comment type="caution">
    <text evidence="2">The sequence shown here is derived from an EMBL/GenBank/DDBJ whole genome shotgun (WGS) entry which is preliminary data.</text>
</comment>
<feature type="compositionally biased region" description="Basic residues" evidence="1">
    <location>
        <begin position="10"/>
        <end position="29"/>
    </location>
</feature>
<accession>A0A8H2DLX5</accession>
<feature type="compositionally biased region" description="Basic and acidic residues" evidence="1">
    <location>
        <begin position="39"/>
        <end position="53"/>
    </location>
</feature>
<dbReference type="AlphaFoldDB" id="A0A8H2DLX5"/>
<sequence length="184" mass="20921">MGLSVCGKSNTHRTGKKERKIERGKRKEKKSSSVSRGPSPEKERHDQEETDRKKTMKGWGSSLVTLSKCGMDTFCRSGNTHQPGIQELRHSVLSCFSPFARIRCTIFKERKKNERENKQTMKNSDTRHRISDVGFRHSSGCISSDEAYHRCFVLTSSCIIVPCPHTPRIAIMLSQRKADLLIPT</sequence>
<dbReference type="EMBL" id="SOZJ01000009">
    <property type="protein sequence ID" value="TGJ62875.1"/>
    <property type="molecule type" value="Genomic_DNA"/>
</dbReference>
<protein>
    <submittedName>
        <fullName evidence="2">Uncharacterized protein</fullName>
    </submittedName>
</protein>
<dbReference type="Proteomes" id="UP000297595">
    <property type="component" value="Unassembled WGS sequence"/>
</dbReference>
<organism evidence="2 3">
    <name type="scientific">Orbilia oligospora</name>
    <name type="common">Nematode-trapping fungus</name>
    <name type="synonym">Arthrobotrys oligospora</name>
    <dbReference type="NCBI Taxonomy" id="2813651"/>
    <lineage>
        <taxon>Eukaryota</taxon>
        <taxon>Fungi</taxon>
        <taxon>Dikarya</taxon>
        <taxon>Ascomycota</taxon>
        <taxon>Pezizomycotina</taxon>
        <taxon>Orbiliomycetes</taxon>
        <taxon>Orbiliales</taxon>
        <taxon>Orbiliaceae</taxon>
        <taxon>Orbilia</taxon>
    </lineage>
</organism>
<name>A0A8H2DLX5_ORBOL</name>
<evidence type="ECO:0000256" key="1">
    <source>
        <dbReference type="SAM" id="MobiDB-lite"/>
    </source>
</evidence>